<keyword evidence="2" id="KW-1185">Reference proteome</keyword>
<reference evidence="1" key="1">
    <citation type="submission" date="2021-11" db="EMBL/GenBank/DDBJ databases">
        <title>Description of novel Flavobacterium species.</title>
        <authorList>
            <person name="Saticioglu I.B."/>
            <person name="Ay H."/>
            <person name="Altun S."/>
            <person name="Duman M."/>
        </authorList>
    </citation>
    <scope>NUCLEOTIDE SEQUENCE</scope>
    <source>
        <strain evidence="1">F-126</strain>
    </source>
</reference>
<dbReference type="Proteomes" id="UP001430700">
    <property type="component" value="Unassembled WGS sequence"/>
</dbReference>
<proteinExistence type="predicted"/>
<evidence type="ECO:0000313" key="2">
    <source>
        <dbReference type="Proteomes" id="UP001430700"/>
    </source>
</evidence>
<sequence length="172" mass="20262">MNHTIVKPKGIDKEIQIIQNALFSKLDWPKMDIYGRVHKNLSKDKGFVPEFYMGKNEYKDVFTNDLQASNIFFIDDDTHTTENRVFYFSDVKIVFMVDLKKIKPNINHRADMEVEVEALKIVKQHRMFQIDGFEKGVETVFKGFNIDHIKKLNIQPYHVFALTGKLKYKINC</sequence>
<dbReference type="RefSeq" id="WP_229998721.1">
    <property type="nucleotide sequence ID" value="NZ_JAJJMN010000001.1"/>
</dbReference>
<name>A0ABS8LWH8_9FLAO</name>
<dbReference type="EMBL" id="JAJJMN010000001">
    <property type="protein sequence ID" value="MCC9016927.1"/>
    <property type="molecule type" value="Genomic_DNA"/>
</dbReference>
<organism evidence="1 2">
    <name type="scientific">Flavobacterium lipolyticum</name>
    <dbReference type="NCBI Taxonomy" id="2893754"/>
    <lineage>
        <taxon>Bacteria</taxon>
        <taxon>Pseudomonadati</taxon>
        <taxon>Bacteroidota</taxon>
        <taxon>Flavobacteriia</taxon>
        <taxon>Flavobacteriales</taxon>
        <taxon>Flavobacteriaceae</taxon>
        <taxon>Flavobacterium</taxon>
    </lineage>
</organism>
<accession>A0ABS8LWH8</accession>
<comment type="caution">
    <text evidence="1">The sequence shown here is derived from an EMBL/GenBank/DDBJ whole genome shotgun (WGS) entry which is preliminary data.</text>
</comment>
<protein>
    <submittedName>
        <fullName evidence="1">Uncharacterized protein</fullName>
    </submittedName>
</protein>
<evidence type="ECO:0000313" key="1">
    <source>
        <dbReference type="EMBL" id="MCC9016927.1"/>
    </source>
</evidence>
<gene>
    <name evidence="1" type="ORF">LNQ34_03980</name>
</gene>